<feature type="compositionally biased region" description="Low complexity" evidence="4">
    <location>
        <begin position="251"/>
        <end position="264"/>
    </location>
</feature>
<keyword evidence="1" id="KW-0479">Metal-binding</keyword>
<accession>A0A4T0LNZ8</accession>
<feature type="domain" description="RanBP2-type" evidence="5">
    <location>
        <begin position="107"/>
        <end position="126"/>
    </location>
</feature>
<feature type="compositionally biased region" description="Low complexity" evidence="4">
    <location>
        <begin position="137"/>
        <end position="147"/>
    </location>
</feature>
<dbReference type="Gene3D" id="4.10.1060.10">
    <property type="entry name" value="Zinc finger, RanBP2-type"/>
    <property type="match status" value="1"/>
</dbReference>
<evidence type="ECO:0000256" key="3">
    <source>
        <dbReference type="ARBA" id="ARBA00022833"/>
    </source>
</evidence>
<dbReference type="SUPFAM" id="SSF90209">
    <property type="entry name" value="Ran binding protein zinc finger-like"/>
    <property type="match status" value="2"/>
</dbReference>
<dbReference type="AlphaFoldDB" id="A0A4T0LNZ8"/>
<name>A0A4T0LNZ8_9BASI</name>
<feature type="region of interest" description="Disordered" evidence="4">
    <location>
        <begin position="134"/>
        <end position="167"/>
    </location>
</feature>
<sequence length="423" mass="47469">MSHSSNNTRLVELRVVNGSLSIDQLLNILDKSQLELPCNIWYPIKERNDKNEFTIFWLEFSQHQSAIDALKLNIKNFLSLKLTKEIDFKKKLSVHSINLDSVYPKTWICDHCAFQNSYALSFCPRCLLPRDKEDSVTPPSSTSATSTNINQHSPTGPPVGSLFNPLILGQNDNPIQKPAMNSHSVISPELANIPLPSSQISISPISISPTQRSPPQNLFDVLASLPKHTPNQYTQKVNSKNPEPLQDLETLSKSPQSPKSQLPPILNTGSQGPMQMQPGDWICSCGFVNWRRRKYCYKCFPFANGNNSEELQKAAQKAAQLASLPENFGNNSNFENQNLNMSQQVLENKIDNPSINFFTNVQSHPGSVDHHSPITKSKYKASSASKKAWGNDIYNVHQHGLIEGMPHNDETFNEIKEIFYNSN</sequence>
<dbReference type="SMART" id="SM00547">
    <property type="entry name" value="ZnF_RBZ"/>
    <property type="match status" value="2"/>
</dbReference>
<dbReference type="InterPro" id="IPR001876">
    <property type="entry name" value="Znf_RanBP2"/>
</dbReference>
<keyword evidence="2" id="KW-0863">Zinc-finger</keyword>
<evidence type="ECO:0000313" key="6">
    <source>
        <dbReference type="EMBL" id="TIC62751.1"/>
    </source>
</evidence>
<evidence type="ECO:0000256" key="2">
    <source>
        <dbReference type="ARBA" id="ARBA00022771"/>
    </source>
</evidence>
<organism evidence="6 7">
    <name type="scientific">Wallemia mellicola</name>
    <dbReference type="NCBI Taxonomy" id="1708541"/>
    <lineage>
        <taxon>Eukaryota</taxon>
        <taxon>Fungi</taxon>
        <taxon>Dikarya</taxon>
        <taxon>Basidiomycota</taxon>
        <taxon>Wallemiomycotina</taxon>
        <taxon>Wallemiomycetes</taxon>
        <taxon>Wallemiales</taxon>
        <taxon>Wallemiaceae</taxon>
        <taxon>Wallemia</taxon>
    </lineage>
</organism>
<feature type="compositionally biased region" description="Polar residues" evidence="4">
    <location>
        <begin position="231"/>
        <end position="241"/>
    </location>
</feature>
<evidence type="ECO:0000256" key="4">
    <source>
        <dbReference type="SAM" id="MobiDB-lite"/>
    </source>
</evidence>
<protein>
    <recommendedName>
        <fullName evidence="5">RanBP2-type domain-containing protein</fullName>
    </recommendedName>
</protein>
<dbReference type="InterPro" id="IPR036443">
    <property type="entry name" value="Znf_RanBP2_sf"/>
</dbReference>
<evidence type="ECO:0000256" key="1">
    <source>
        <dbReference type="ARBA" id="ARBA00022723"/>
    </source>
</evidence>
<gene>
    <name evidence="6" type="ORF">E3Q01_03779</name>
</gene>
<comment type="caution">
    <text evidence="6">The sequence shown here is derived from an EMBL/GenBank/DDBJ whole genome shotgun (WGS) entry which is preliminary data.</text>
</comment>
<feature type="region of interest" description="Disordered" evidence="4">
    <location>
        <begin position="231"/>
        <end position="273"/>
    </location>
</feature>
<dbReference type="GO" id="GO:0008270">
    <property type="term" value="F:zinc ion binding"/>
    <property type="evidence" value="ECO:0007669"/>
    <property type="project" value="UniProtKB-KW"/>
</dbReference>
<proteinExistence type="predicted"/>
<keyword evidence="3" id="KW-0862">Zinc</keyword>
<dbReference type="Proteomes" id="UP000310708">
    <property type="component" value="Unassembled WGS sequence"/>
</dbReference>
<dbReference type="EMBL" id="SPRX01000062">
    <property type="protein sequence ID" value="TIC62751.1"/>
    <property type="molecule type" value="Genomic_DNA"/>
</dbReference>
<evidence type="ECO:0000313" key="7">
    <source>
        <dbReference type="Proteomes" id="UP000310708"/>
    </source>
</evidence>
<evidence type="ECO:0000259" key="5">
    <source>
        <dbReference type="PROSITE" id="PS01358"/>
    </source>
</evidence>
<dbReference type="PROSITE" id="PS01358">
    <property type="entry name" value="ZF_RANBP2_1"/>
    <property type="match status" value="1"/>
</dbReference>
<reference evidence="6 7" key="1">
    <citation type="submission" date="2019-03" db="EMBL/GenBank/DDBJ databases">
        <title>Sequencing 25 genomes of Wallemia mellicola.</title>
        <authorList>
            <person name="Gostincar C."/>
        </authorList>
    </citation>
    <scope>NUCLEOTIDE SEQUENCE [LARGE SCALE GENOMIC DNA]</scope>
    <source>
        <strain evidence="6 7">EXF-757</strain>
    </source>
</reference>